<dbReference type="SUPFAM" id="SSF53901">
    <property type="entry name" value="Thiolase-like"/>
    <property type="match status" value="1"/>
</dbReference>
<dbReference type="InterPro" id="IPR016039">
    <property type="entry name" value="Thiolase-like"/>
</dbReference>
<dbReference type="InterPro" id="IPR032821">
    <property type="entry name" value="PKS_assoc"/>
</dbReference>
<evidence type="ECO:0000313" key="11">
    <source>
        <dbReference type="EMBL" id="OBK27019.1"/>
    </source>
</evidence>
<dbReference type="GO" id="GO:0006633">
    <property type="term" value="P:fatty acid biosynthetic process"/>
    <property type="evidence" value="ECO:0007669"/>
    <property type="project" value="InterPro"/>
</dbReference>
<dbReference type="InterPro" id="IPR057326">
    <property type="entry name" value="KR_dom"/>
</dbReference>
<dbReference type="SMART" id="SM00823">
    <property type="entry name" value="PKS_PP"/>
    <property type="match status" value="1"/>
</dbReference>
<dbReference type="InterPro" id="IPR020843">
    <property type="entry name" value="ER"/>
</dbReference>
<dbReference type="InterPro" id="IPR014043">
    <property type="entry name" value="Acyl_transferase_dom"/>
</dbReference>
<dbReference type="FunFam" id="3.40.47.10:FF:000019">
    <property type="entry name" value="Polyketide synthase type I"/>
    <property type="match status" value="1"/>
</dbReference>
<dbReference type="InterPro" id="IPR014031">
    <property type="entry name" value="Ketoacyl_synth_C"/>
</dbReference>
<dbReference type="Gene3D" id="3.40.47.10">
    <property type="match status" value="1"/>
</dbReference>
<proteinExistence type="predicted"/>
<dbReference type="Gene3D" id="3.40.366.10">
    <property type="entry name" value="Malonyl-Coenzyme A Acyl Carrier Protein, domain 2"/>
    <property type="match status" value="1"/>
</dbReference>
<dbReference type="InterPro" id="IPR013149">
    <property type="entry name" value="ADH-like_C"/>
</dbReference>
<keyword evidence="2" id="KW-0597">Phosphoprotein</keyword>
<protein>
    <submittedName>
        <fullName evidence="11">Polyketide synthase</fullName>
    </submittedName>
</protein>
<dbReference type="Pfam" id="PF08659">
    <property type="entry name" value="KR"/>
    <property type="match status" value="1"/>
</dbReference>
<dbReference type="InterPro" id="IPR016036">
    <property type="entry name" value="Malonyl_transacylase_ACP-bd"/>
</dbReference>
<dbReference type="SMART" id="SM00822">
    <property type="entry name" value="PKS_KR"/>
    <property type="match status" value="1"/>
</dbReference>
<dbReference type="InterPro" id="IPR036291">
    <property type="entry name" value="NAD(P)-bd_dom_sf"/>
</dbReference>
<dbReference type="InterPro" id="IPR009081">
    <property type="entry name" value="PP-bd_ACP"/>
</dbReference>
<dbReference type="Pfam" id="PF00698">
    <property type="entry name" value="Acyl_transf_1"/>
    <property type="match status" value="1"/>
</dbReference>
<feature type="active site" description="Proton acceptor; for dehydratase activity" evidence="7">
    <location>
        <position position="933"/>
    </location>
</feature>
<feature type="region of interest" description="N-terminal hotdog fold" evidence="7">
    <location>
        <begin position="900"/>
        <end position="1018"/>
    </location>
</feature>
<dbReference type="InterPro" id="IPR049551">
    <property type="entry name" value="PKS_DH_C"/>
</dbReference>
<organism evidence="11 12">
    <name type="scientific">Mycobacterium asiaticum</name>
    <dbReference type="NCBI Taxonomy" id="1790"/>
    <lineage>
        <taxon>Bacteria</taxon>
        <taxon>Bacillati</taxon>
        <taxon>Actinomycetota</taxon>
        <taxon>Actinomycetes</taxon>
        <taxon>Mycobacteriales</taxon>
        <taxon>Mycobacteriaceae</taxon>
        <taxon>Mycobacterium</taxon>
    </lineage>
</organism>
<dbReference type="InterPro" id="IPR049552">
    <property type="entry name" value="PKS_DH_N"/>
</dbReference>
<dbReference type="Pfam" id="PF00109">
    <property type="entry name" value="ketoacyl-synt"/>
    <property type="match status" value="1"/>
</dbReference>
<dbReference type="NCBIfam" id="NF041183">
    <property type="entry name" value="Pks2_ls1_myc"/>
    <property type="match status" value="1"/>
</dbReference>
<dbReference type="SUPFAM" id="SSF55048">
    <property type="entry name" value="Probable ACP-binding domain of malonyl-CoA ACP transacylase"/>
    <property type="match status" value="1"/>
</dbReference>
<dbReference type="GO" id="GO:0005886">
    <property type="term" value="C:plasma membrane"/>
    <property type="evidence" value="ECO:0007669"/>
    <property type="project" value="TreeGrafter"/>
</dbReference>
<evidence type="ECO:0000259" key="8">
    <source>
        <dbReference type="PROSITE" id="PS50075"/>
    </source>
</evidence>
<name>A0A1A3P172_MYCAS</name>
<dbReference type="Pfam" id="PF02801">
    <property type="entry name" value="Ketoacyl-synt_C"/>
    <property type="match status" value="1"/>
</dbReference>
<evidence type="ECO:0000256" key="4">
    <source>
        <dbReference type="ARBA" id="ARBA00022857"/>
    </source>
</evidence>
<keyword evidence="3" id="KW-0808">Transferase</keyword>
<dbReference type="PANTHER" id="PTHR43775:SF37">
    <property type="entry name" value="SI:DKEY-61P9.11"/>
    <property type="match status" value="1"/>
</dbReference>
<gene>
    <name evidence="11" type="ORF">A5634_23935</name>
</gene>
<feature type="active site" description="Proton donor; for dehydratase activity" evidence="7">
    <location>
        <position position="1099"/>
    </location>
</feature>
<dbReference type="Gene3D" id="3.10.129.110">
    <property type="entry name" value="Polyketide synthase dehydratase"/>
    <property type="match status" value="1"/>
</dbReference>
<dbReference type="Proteomes" id="UP000093928">
    <property type="component" value="Unassembled WGS sequence"/>
</dbReference>
<dbReference type="GO" id="GO:0004312">
    <property type="term" value="F:fatty acid synthase activity"/>
    <property type="evidence" value="ECO:0007669"/>
    <property type="project" value="TreeGrafter"/>
</dbReference>
<dbReference type="InterPro" id="IPR011032">
    <property type="entry name" value="GroES-like_sf"/>
</dbReference>
<dbReference type="GO" id="GO:0071770">
    <property type="term" value="P:DIM/DIP cell wall layer assembly"/>
    <property type="evidence" value="ECO:0007669"/>
    <property type="project" value="TreeGrafter"/>
</dbReference>
<dbReference type="OrthoDB" id="9778690at2"/>
<dbReference type="PROSITE" id="PS00606">
    <property type="entry name" value="KS3_1"/>
    <property type="match status" value="1"/>
</dbReference>
<dbReference type="InterPro" id="IPR020841">
    <property type="entry name" value="PKS_Beta-ketoAc_synthase_dom"/>
</dbReference>
<dbReference type="SMART" id="SM00826">
    <property type="entry name" value="PKS_DH"/>
    <property type="match status" value="1"/>
</dbReference>
<dbReference type="Pfam" id="PF21089">
    <property type="entry name" value="PKS_DH_N"/>
    <property type="match status" value="1"/>
</dbReference>
<dbReference type="Pfam" id="PF16197">
    <property type="entry name" value="KAsynt_C_assoc"/>
    <property type="match status" value="1"/>
</dbReference>
<sequence>MGREVKLVGRTGVTPVAVIGMACRMPGGINSPDLLWDALLRGDDLVTEIPPDRWDADYYYDPEPGVPGRSVCKWGSFLEDVGDFDPHFFGISEKEATSMDPQQRLLMETAWEAMEHAGLTKDTIAKQTGVFVGLNYGDYQFVQIASDAFDGPYGNPGTIFSMASGRISHALGLEGPASTVDTACSSGLFVIHQACRSLNDGESDLTFAGGVNVMLEPRRSASASAGGMLSATGHCHAFDAKADGFVSGEGCVVLLLKRLEDAQRDGDRILAVIRSTAANQDGRTPNITMPSGDAQAALYRTTLEAAGVDASTIGMVESHGTGTPVGDPIEYTSLSKVYAIDNKVAIGASKTNFGHTQAAAGALGLMKTVLAVQHGVVPKNLHFETLPKDLAQIETGLFLPVENTEWPLPGDGPRRAAVSAWGISGTNVHAIVEQAPQPTSPNGVVTTPANDDTLLLPLSSSSEEGLRQTATRLADWIESHATEFAAQDLAYTLARRRGHRSVRTTVLGKSTSELVTELRQVADGEALYPEVVGQEERGPVWVFSGQGSQWAAMGADLLANEPVFAATIATIEPLIAAESGYSVTEAMTAPEKVTGIDRVQPTIFAMQVALAATMKSYGVNPAAVIGHSMGESAAAVVAGALSLEDGTRVICRRSKLMTKIAGSGAMASVELPAQQVLSELMARGINDAVVAVVASPESTVIGGATDSVREMVAAWEDRDVMAREVAVDVASHSPQVDPILDELYEVLADIEPLSPGIPYYSATSFDPREEPYCDANYWVDNLRHTVRFSAAVQAALEDGFRVFGELSPHPLLTHAVDQTARSLDMTAAALASMRREQPLPFGLRGFVGDLFTTGATVDFSVVYPHGHLIDAPLPAWTHRTLMLSRDGHSSRALSSSVAVHPLMGQHVRLPEEPERHVWQAEIGTDALPWLGDHQVHGTATLPGAAYCEMALAAARTTFGDGSLVRDIRFEQMLMLDEETKVTLTATAEVPDELNFVVETIEDGVSSRRASAVLHAADDEPHPGPQDIESLQAAHPSRVQGSDLRDALDMCGIQYGPAFTGLSVAHTAEETGTSVLAEIALPSVIRTQQTNYGVHPALLDACFQSVAAHPSVAIASMGGLLLPLGVRELRVHGPVHTARYCHSRVTSATGGAVEADLDLLDKEGAVVLTVRGLQMGTGVSASGERARVLGERLLTVEWQQRQLPEVATTDPGSWLFISTAEAADLLATSLTDTMKLHDAESATLAWRTDGDNPVMAAKLRDQLERGGFNGVVILTAPSSGAPASESPRRGGDYVHHLVRIAAELAEVQGEAPRLYVVTRDAQQVLTDDVPNLEQGGLRGLLRVIGAEHPHLHTTHIDLDEQTDAEQVVRQLLLAGTEEDETAWRNDEWYTARLLPSPLRPEERLTTVAAHDSDGVRMQIRTPGDLQSMEFAAFDRVPPGPGQIEVAVTASSINFADVLNAFGRYQSLDGILPALGTDFAGVVSAVGPDVTSHQVGDHVGGMSPLGCWATFVTCDARLATKLPAGMTDAQAAAVTTAHATAWYGLNDLARIKAGDKVLIHSGTGGVGQAAIAIARAAGAEVFATAGSERRRQLLRDMGIEHVYDSRTIEFAEQIRRDTDGYGVDIVLNSVFGAAQLAGLKLLALGGRFVEIGKRDIYGDTKLGLFPFRRNLAFWGVDLGVMSVSHPQQVSEILSTVYQLTAEGKLPMPEATHYPLAEAATAIRVMSAAEHTGKLILDIPQVGRSSVILPPEQAPVFLPDASYIITGGLGGLGLFLAEKMAAAGAGRIVLSSRSQPTLKALETIELIRAIGSDVVVSCGDIAQIETAHQLVATATATGLPLRGVLHGAAVVEDAVLTNITDDLIDRDWAPKVYGAWNLHEACATAELDWFCSFSSAAALLGSPGQGAYAAANSWLDAFTNWRRAQGLPATAIAWGAWGEIGRGADFAEGSGAAIAPDEGAYAFETLLRHNRAYSGYTPLIGTPWIASFAARSKFLEMFKTAGDKRSGSSKLRAELSELPIEEWAGRLRRLLSEQIGLILRRNIDPDHPLSEYGLDSLGNLELRTHIEAQTGVRITSADITTVRGLADHLVDKMAPKEGASA</sequence>
<feature type="domain" description="Carrier" evidence="8">
    <location>
        <begin position="2018"/>
        <end position="2094"/>
    </location>
</feature>
<dbReference type="FunFam" id="3.40.50.720:FF:000209">
    <property type="entry name" value="Polyketide synthase Pks12"/>
    <property type="match status" value="1"/>
</dbReference>
<feature type="region of interest" description="C-terminal hotdog fold" evidence="7">
    <location>
        <begin position="1035"/>
        <end position="1183"/>
    </location>
</feature>
<dbReference type="PROSITE" id="PS51257">
    <property type="entry name" value="PROKAR_LIPOPROTEIN"/>
    <property type="match status" value="1"/>
</dbReference>
<evidence type="ECO:0000256" key="6">
    <source>
        <dbReference type="ARBA" id="ARBA00023315"/>
    </source>
</evidence>
<dbReference type="InterPro" id="IPR053386">
    <property type="entry name" value="MBFA_synthase"/>
</dbReference>
<evidence type="ECO:0000313" key="12">
    <source>
        <dbReference type="Proteomes" id="UP000093928"/>
    </source>
</evidence>
<evidence type="ECO:0000256" key="2">
    <source>
        <dbReference type="ARBA" id="ARBA00022553"/>
    </source>
</evidence>
<dbReference type="InterPro" id="IPR018201">
    <property type="entry name" value="Ketoacyl_synth_AS"/>
</dbReference>
<dbReference type="CDD" id="cd00833">
    <property type="entry name" value="PKS"/>
    <property type="match status" value="1"/>
</dbReference>
<dbReference type="GO" id="GO:0031177">
    <property type="term" value="F:phosphopantetheine binding"/>
    <property type="evidence" value="ECO:0007669"/>
    <property type="project" value="InterPro"/>
</dbReference>
<dbReference type="InterPro" id="IPR036736">
    <property type="entry name" value="ACP-like_sf"/>
</dbReference>
<evidence type="ECO:0000259" key="10">
    <source>
        <dbReference type="PROSITE" id="PS52019"/>
    </source>
</evidence>
<dbReference type="GO" id="GO:0004315">
    <property type="term" value="F:3-oxoacyl-[acyl-carrier-protein] synthase activity"/>
    <property type="evidence" value="ECO:0007669"/>
    <property type="project" value="InterPro"/>
</dbReference>
<dbReference type="FunFam" id="3.40.50.720:FF:000372">
    <property type="entry name" value="Mycocerosic acid synthase-like polyketide synthase"/>
    <property type="match status" value="1"/>
</dbReference>
<dbReference type="Pfam" id="PF08240">
    <property type="entry name" value="ADH_N"/>
    <property type="match status" value="1"/>
</dbReference>
<evidence type="ECO:0000259" key="9">
    <source>
        <dbReference type="PROSITE" id="PS52004"/>
    </source>
</evidence>
<keyword evidence="6" id="KW-0012">Acyltransferase</keyword>
<dbReference type="SMART" id="SM00825">
    <property type="entry name" value="PKS_KS"/>
    <property type="match status" value="1"/>
</dbReference>
<dbReference type="InterPro" id="IPR013154">
    <property type="entry name" value="ADH-like_N"/>
</dbReference>
<dbReference type="InterPro" id="IPR020806">
    <property type="entry name" value="PKS_PP-bd"/>
</dbReference>
<dbReference type="GO" id="GO:0016491">
    <property type="term" value="F:oxidoreductase activity"/>
    <property type="evidence" value="ECO:0007669"/>
    <property type="project" value="InterPro"/>
</dbReference>
<dbReference type="SMART" id="SM00827">
    <property type="entry name" value="PKS_AT"/>
    <property type="match status" value="1"/>
</dbReference>
<dbReference type="InterPro" id="IPR014030">
    <property type="entry name" value="Ketoacyl_synth_N"/>
</dbReference>
<dbReference type="GO" id="GO:0005737">
    <property type="term" value="C:cytoplasm"/>
    <property type="evidence" value="ECO:0007669"/>
    <property type="project" value="TreeGrafter"/>
</dbReference>
<evidence type="ECO:0000256" key="1">
    <source>
        <dbReference type="ARBA" id="ARBA00022450"/>
    </source>
</evidence>
<dbReference type="PROSITE" id="PS52004">
    <property type="entry name" value="KS3_2"/>
    <property type="match status" value="1"/>
</dbReference>
<feature type="domain" description="PKS/mFAS DH" evidence="10">
    <location>
        <begin position="900"/>
        <end position="1183"/>
    </location>
</feature>
<feature type="domain" description="Ketosynthase family 3 (KS3)" evidence="9">
    <location>
        <begin position="13"/>
        <end position="434"/>
    </location>
</feature>
<dbReference type="PROSITE" id="PS50075">
    <property type="entry name" value="CARRIER"/>
    <property type="match status" value="1"/>
</dbReference>
<dbReference type="PROSITE" id="PS52019">
    <property type="entry name" value="PKS_MFAS_DH"/>
    <property type="match status" value="1"/>
</dbReference>
<dbReference type="RefSeq" id="WP_065144288.1">
    <property type="nucleotide sequence ID" value="NZ_LZLS01000103.1"/>
</dbReference>
<dbReference type="Pfam" id="PF00107">
    <property type="entry name" value="ADH_zinc_N"/>
    <property type="match status" value="1"/>
</dbReference>
<dbReference type="PANTHER" id="PTHR43775">
    <property type="entry name" value="FATTY ACID SYNTHASE"/>
    <property type="match status" value="1"/>
</dbReference>
<dbReference type="SUPFAM" id="SSF47336">
    <property type="entry name" value="ACP-like"/>
    <property type="match status" value="1"/>
</dbReference>
<comment type="caution">
    <text evidence="11">The sequence shown here is derived from an EMBL/GenBank/DDBJ whole genome shotgun (WGS) entry which is preliminary data.</text>
</comment>
<keyword evidence="5" id="KW-0511">Multifunctional enzyme</keyword>
<dbReference type="EMBL" id="LZLS01000103">
    <property type="protein sequence ID" value="OBK27019.1"/>
    <property type="molecule type" value="Genomic_DNA"/>
</dbReference>
<evidence type="ECO:0000256" key="5">
    <source>
        <dbReference type="ARBA" id="ARBA00023268"/>
    </source>
</evidence>
<evidence type="ECO:0000256" key="7">
    <source>
        <dbReference type="PROSITE-ProRule" id="PRU01363"/>
    </source>
</evidence>
<dbReference type="SUPFAM" id="SSF51735">
    <property type="entry name" value="NAD(P)-binding Rossmann-fold domains"/>
    <property type="match status" value="3"/>
</dbReference>
<dbReference type="Gene3D" id="3.90.180.10">
    <property type="entry name" value="Medium-chain alcohol dehydrogenases, catalytic domain"/>
    <property type="match status" value="1"/>
</dbReference>
<dbReference type="InterPro" id="IPR050091">
    <property type="entry name" value="PKS_NRPS_Biosynth_Enz"/>
</dbReference>
<dbReference type="SUPFAM" id="SSF50129">
    <property type="entry name" value="GroES-like"/>
    <property type="match status" value="1"/>
</dbReference>
<accession>A0A1A3P172</accession>
<dbReference type="InterPro" id="IPR016035">
    <property type="entry name" value="Acyl_Trfase/lysoPLipase"/>
</dbReference>
<evidence type="ECO:0000256" key="3">
    <source>
        <dbReference type="ARBA" id="ARBA00022679"/>
    </source>
</evidence>
<dbReference type="FunFam" id="3.30.70.250:FF:000003">
    <property type="entry name" value="Polyketide beta-ketoacyl synthase Pks3"/>
    <property type="match status" value="1"/>
</dbReference>
<dbReference type="InterPro" id="IPR049900">
    <property type="entry name" value="PKS_mFAS_DH"/>
</dbReference>
<dbReference type="Gene3D" id="3.30.70.250">
    <property type="entry name" value="Malonyl-CoA ACP transacylase, ACP-binding"/>
    <property type="match status" value="1"/>
</dbReference>
<dbReference type="SMART" id="SM00829">
    <property type="entry name" value="PKS_ER"/>
    <property type="match status" value="1"/>
</dbReference>
<keyword evidence="4" id="KW-0521">NADP</keyword>
<dbReference type="Pfam" id="PF00550">
    <property type="entry name" value="PP-binding"/>
    <property type="match status" value="1"/>
</dbReference>
<dbReference type="Pfam" id="PF14765">
    <property type="entry name" value="PS-DH"/>
    <property type="match status" value="1"/>
</dbReference>
<dbReference type="InterPro" id="IPR020807">
    <property type="entry name" value="PKS_DH"/>
</dbReference>
<dbReference type="SUPFAM" id="SSF52151">
    <property type="entry name" value="FabD/lysophospholipase-like"/>
    <property type="match status" value="1"/>
</dbReference>
<dbReference type="CDD" id="cd05195">
    <property type="entry name" value="enoyl_red"/>
    <property type="match status" value="1"/>
</dbReference>
<dbReference type="InterPro" id="IPR013968">
    <property type="entry name" value="PKS_KR"/>
</dbReference>
<reference evidence="11 12" key="1">
    <citation type="submission" date="2016-06" db="EMBL/GenBank/DDBJ databases">
        <authorList>
            <person name="Kjaerup R.B."/>
            <person name="Dalgaard T.S."/>
            <person name="Juul-Madsen H.R."/>
        </authorList>
    </citation>
    <scope>NUCLEOTIDE SEQUENCE [LARGE SCALE GENOMIC DNA]</scope>
    <source>
        <strain evidence="11 12">1165133.8</strain>
    </source>
</reference>
<dbReference type="InterPro" id="IPR001227">
    <property type="entry name" value="Ac_transferase_dom_sf"/>
</dbReference>
<keyword evidence="1" id="KW-0596">Phosphopantetheine</keyword>
<dbReference type="Gene3D" id="1.10.1200.10">
    <property type="entry name" value="ACP-like"/>
    <property type="match status" value="1"/>
</dbReference>
<dbReference type="InterPro" id="IPR042104">
    <property type="entry name" value="PKS_dehydratase_sf"/>
</dbReference>
<dbReference type="Gene3D" id="3.40.50.720">
    <property type="entry name" value="NAD(P)-binding Rossmann-like Domain"/>
    <property type="match status" value="3"/>
</dbReference>